<keyword evidence="2" id="KW-0812">Transmembrane</keyword>
<proteinExistence type="predicted"/>
<dbReference type="SUPFAM" id="SSF48317">
    <property type="entry name" value="Acid phosphatase/Vanadium-dependent haloperoxidase"/>
    <property type="match status" value="1"/>
</dbReference>
<evidence type="ECO:0000313" key="5">
    <source>
        <dbReference type="Proteomes" id="UP000072763"/>
    </source>
</evidence>
<dbReference type="RefSeq" id="WP_082687507.1">
    <property type="nucleotide sequence ID" value="NZ_LDRC01000030.1"/>
</dbReference>
<evidence type="ECO:0000256" key="1">
    <source>
        <dbReference type="SAM" id="MobiDB-lite"/>
    </source>
</evidence>
<dbReference type="PATRIC" id="fig|465820.4.peg.1343"/>
<dbReference type="Pfam" id="PF01569">
    <property type="entry name" value="PAP2"/>
    <property type="match status" value="1"/>
</dbReference>
<dbReference type="CDD" id="cd03392">
    <property type="entry name" value="PAP2_like_2"/>
    <property type="match status" value="1"/>
</dbReference>
<feature type="transmembrane region" description="Helical" evidence="2">
    <location>
        <begin position="257"/>
        <end position="277"/>
    </location>
</feature>
<keyword evidence="2" id="KW-0472">Membrane</keyword>
<dbReference type="EMBL" id="LDRC01000030">
    <property type="protein sequence ID" value="KTR52448.1"/>
    <property type="molecule type" value="Genomic_DNA"/>
</dbReference>
<dbReference type="PANTHER" id="PTHR14969">
    <property type="entry name" value="SPHINGOSINE-1-PHOSPHATE PHOSPHOHYDROLASE"/>
    <property type="match status" value="1"/>
</dbReference>
<dbReference type="OrthoDB" id="5289372at2"/>
<dbReference type="Gene3D" id="1.20.144.10">
    <property type="entry name" value="Phosphatidic acid phosphatase type 2/haloperoxidase"/>
    <property type="match status" value="1"/>
</dbReference>
<dbReference type="Proteomes" id="UP000072763">
    <property type="component" value="Unassembled WGS sequence"/>
</dbReference>
<feature type="transmembrane region" description="Helical" evidence="2">
    <location>
        <begin position="154"/>
        <end position="175"/>
    </location>
</feature>
<keyword evidence="2" id="KW-1133">Transmembrane helix</keyword>
<evidence type="ECO:0000256" key="2">
    <source>
        <dbReference type="SAM" id="Phobius"/>
    </source>
</evidence>
<feature type="transmembrane region" description="Helical" evidence="2">
    <location>
        <begin position="121"/>
        <end position="142"/>
    </location>
</feature>
<dbReference type="AlphaFoldDB" id="A0A147DS98"/>
<feature type="domain" description="Phosphatidic acid phosphatase type 2/haloperoxidase" evidence="3">
    <location>
        <begin position="152"/>
        <end position="268"/>
    </location>
</feature>
<evidence type="ECO:0000313" key="4">
    <source>
        <dbReference type="EMBL" id="KTR52448.1"/>
    </source>
</evidence>
<feature type="transmembrane region" description="Helical" evidence="2">
    <location>
        <begin position="64"/>
        <end position="85"/>
    </location>
</feature>
<comment type="caution">
    <text evidence="4">The sequence shown here is derived from an EMBL/GenBank/DDBJ whole genome shotgun (WGS) entry which is preliminary data.</text>
</comment>
<accession>A0A147DS98</accession>
<reference evidence="4 5" key="1">
    <citation type="journal article" date="2016" name="Front. Microbiol.">
        <title>Genomic Resource of Rice Seed Associated Bacteria.</title>
        <authorList>
            <person name="Midha S."/>
            <person name="Bansal K."/>
            <person name="Sharma S."/>
            <person name="Kumar N."/>
            <person name="Patil P.P."/>
            <person name="Chaudhry V."/>
            <person name="Patil P.B."/>
        </authorList>
    </citation>
    <scope>NUCLEOTIDE SEQUENCE [LARGE SCALE GENOMIC DNA]</scope>
    <source>
        <strain evidence="4 5">NS359</strain>
    </source>
</reference>
<dbReference type="InterPro" id="IPR036938">
    <property type="entry name" value="PAP2/HPO_sf"/>
</dbReference>
<feature type="region of interest" description="Disordered" evidence="1">
    <location>
        <begin position="1"/>
        <end position="20"/>
    </location>
</feature>
<name>A0A147DS98_9MICO</name>
<evidence type="ECO:0000259" key="3">
    <source>
        <dbReference type="SMART" id="SM00014"/>
    </source>
</evidence>
<organism evidence="4 5">
    <name type="scientific">Curtobacterium oceanosedimentum</name>
    <dbReference type="NCBI Taxonomy" id="465820"/>
    <lineage>
        <taxon>Bacteria</taxon>
        <taxon>Bacillati</taxon>
        <taxon>Actinomycetota</taxon>
        <taxon>Actinomycetes</taxon>
        <taxon>Micrococcales</taxon>
        <taxon>Microbacteriaceae</taxon>
        <taxon>Curtobacterium</taxon>
    </lineage>
</organism>
<feature type="transmembrane region" description="Helical" evidence="2">
    <location>
        <begin position="195"/>
        <end position="216"/>
    </location>
</feature>
<feature type="transmembrane region" description="Helical" evidence="2">
    <location>
        <begin position="225"/>
        <end position="245"/>
    </location>
</feature>
<dbReference type="PANTHER" id="PTHR14969:SF13">
    <property type="entry name" value="AT30094P"/>
    <property type="match status" value="1"/>
</dbReference>
<dbReference type="STRING" id="465820.NS263_12130"/>
<gene>
    <name evidence="4" type="ORF">NS359_06340</name>
</gene>
<sequence length="299" mass="32309">MQRADHQDPTDPLAAAAARVDRDERSAVDADRHVGDVDLTSWRSRAGHAVAEAWAALGRRYGALPLLVLTLLVGIGIAVTATWAASEVYDAVRESDDVAVLDRPVLDWMLTLRSPFADRAVTWWTDIAGTIGMPIVAVAFLVGFTVQRRAWTPLVLLVAASGGSLLMTIAGKDLIGRARPPLSDAVPPYEHSPSFPSGHTLNATVVVGTIVYLLILRQSRTVTRVWTIVVGTLFVLSIGVSRIFLGHHWTTDVLAAWALGLAWLALVITAHRLYLTALHRGAEPVRRGGGPARPVRTPR</sequence>
<dbReference type="InterPro" id="IPR000326">
    <property type="entry name" value="PAP2/HPO"/>
</dbReference>
<dbReference type="SMART" id="SM00014">
    <property type="entry name" value="acidPPc"/>
    <property type="match status" value="1"/>
</dbReference>
<protein>
    <submittedName>
        <fullName evidence="4">Phosphatidic acid phosphatase</fullName>
    </submittedName>
</protein>